<sequence length="105" mass="12405">MTLSHAQISKKWLYLHLLISNLSVIYHYGDLTKNLHLHNQVILVWVFWDKINPFQLYLEDRELDRWLGIIVLVLGDVKMMVSCTFWAMSEQCSIKIPLQLFQTSA</sequence>
<keyword evidence="4" id="KW-1185">Reference proteome</keyword>
<evidence type="ECO:0000313" key="4">
    <source>
        <dbReference type="Proteomes" id="UP000002051"/>
    </source>
</evidence>
<feature type="transmembrane region" description="Helical" evidence="1">
    <location>
        <begin position="12"/>
        <end position="29"/>
    </location>
</feature>
<dbReference type="AlphaFoldDB" id="A0A072TXG5"/>
<keyword evidence="1" id="KW-1133">Transmembrane helix</keyword>
<reference evidence="2 4" key="1">
    <citation type="journal article" date="2011" name="Nature">
        <title>The Medicago genome provides insight into the evolution of rhizobial symbioses.</title>
        <authorList>
            <person name="Young N.D."/>
            <person name="Debelle F."/>
            <person name="Oldroyd G.E."/>
            <person name="Geurts R."/>
            <person name="Cannon S.B."/>
            <person name="Udvardi M.K."/>
            <person name="Benedito V.A."/>
            <person name="Mayer K.F."/>
            <person name="Gouzy J."/>
            <person name="Schoof H."/>
            <person name="Van de Peer Y."/>
            <person name="Proost S."/>
            <person name="Cook D.R."/>
            <person name="Meyers B.C."/>
            <person name="Spannagl M."/>
            <person name="Cheung F."/>
            <person name="De Mita S."/>
            <person name="Krishnakumar V."/>
            <person name="Gundlach H."/>
            <person name="Zhou S."/>
            <person name="Mudge J."/>
            <person name="Bharti A.K."/>
            <person name="Murray J.D."/>
            <person name="Naoumkina M.A."/>
            <person name="Rosen B."/>
            <person name="Silverstein K.A."/>
            <person name="Tang H."/>
            <person name="Rombauts S."/>
            <person name="Zhao P.X."/>
            <person name="Zhou P."/>
            <person name="Barbe V."/>
            <person name="Bardou P."/>
            <person name="Bechner M."/>
            <person name="Bellec A."/>
            <person name="Berger A."/>
            <person name="Berges H."/>
            <person name="Bidwell S."/>
            <person name="Bisseling T."/>
            <person name="Choisne N."/>
            <person name="Couloux A."/>
            <person name="Denny R."/>
            <person name="Deshpande S."/>
            <person name="Dai X."/>
            <person name="Doyle J.J."/>
            <person name="Dudez A.M."/>
            <person name="Farmer A.D."/>
            <person name="Fouteau S."/>
            <person name="Franken C."/>
            <person name="Gibelin C."/>
            <person name="Gish J."/>
            <person name="Goldstein S."/>
            <person name="Gonzalez A.J."/>
            <person name="Green P.J."/>
            <person name="Hallab A."/>
            <person name="Hartog M."/>
            <person name="Hua A."/>
            <person name="Humphray S.J."/>
            <person name="Jeong D.H."/>
            <person name="Jing Y."/>
            <person name="Jocker A."/>
            <person name="Kenton S.M."/>
            <person name="Kim D.J."/>
            <person name="Klee K."/>
            <person name="Lai H."/>
            <person name="Lang C."/>
            <person name="Lin S."/>
            <person name="Macmil S.L."/>
            <person name="Magdelenat G."/>
            <person name="Matthews L."/>
            <person name="McCorrison J."/>
            <person name="Monaghan E.L."/>
            <person name="Mun J.H."/>
            <person name="Najar F.Z."/>
            <person name="Nicholson C."/>
            <person name="Noirot C."/>
            <person name="O'Bleness M."/>
            <person name="Paule C.R."/>
            <person name="Poulain J."/>
            <person name="Prion F."/>
            <person name="Qin B."/>
            <person name="Qu C."/>
            <person name="Retzel E.F."/>
            <person name="Riddle C."/>
            <person name="Sallet E."/>
            <person name="Samain S."/>
            <person name="Samson N."/>
            <person name="Sanders I."/>
            <person name="Saurat O."/>
            <person name="Scarpelli C."/>
            <person name="Schiex T."/>
            <person name="Segurens B."/>
            <person name="Severin A.J."/>
            <person name="Sherrier D.J."/>
            <person name="Shi R."/>
            <person name="Sims S."/>
            <person name="Singer S.R."/>
            <person name="Sinharoy S."/>
            <person name="Sterck L."/>
            <person name="Viollet A."/>
            <person name="Wang B.B."/>
            <person name="Wang K."/>
            <person name="Wang M."/>
            <person name="Wang X."/>
            <person name="Warfsmann J."/>
            <person name="Weissenbach J."/>
            <person name="White D.D."/>
            <person name="White J.D."/>
            <person name="Wiley G.B."/>
            <person name="Wincker P."/>
            <person name="Xing Y."/>
            <person name="Yang L."/>
            <person name="Yao Z."/>
            <person name="Ying F."/>
            <person name="Zhai J."/>
            <person name="Zhou L."/>
            <person name="Zuber A."/>
            <person name="Denarie J."/>
            <person name="Dixon R.A."/>
            <person name="May G.D."/>
            <person name="Schwartz D.C."/>
            <person name="Rogers J."/>
            <person name="Quetier F."/>
            <person name="Town C.D."/>
            <person name="Roe B.A."/>
        </authorList>
    </citation>
    <scope>NUCLEOTIDE SEQUENCE [LARGE SCALE GENOMIC DNA]</scope>
    <source>
        <strain evidence="2">A17</strain>
        <strain evidence="3 4">cv. Jemalong A17</strain>
    </source>
</reference>
<evidence type="ECO:0000256" key="1">
    <source>
        <dbReference type="SAM" id="Phobius"/>
    </source>
</evidence>
<reference evidence="3" key="3">
    <citation type="submission" date="2015-04" db="UniProtKB">
        <authorList>
            <consortium name="EnsemblPlants"/>
        </authorList>
    </citation>
    <scope>IDENTIFICATION</scope>
    <source>
        <strain evidence="3">cv. Jemalong A17</strain>
    </source>
</reference>
<evidence type="ECO:0000313" key="2">
    <source>
        <dbReference type="EMBL" id="KEH21558.1"/>
    </source>
</evidence>
<protein>
    <submittedName>
        <fullName evidence="2">Transmembrane protein, putative</fullName>
    </submittedName>
</protein>
<dbReference type="EMBL" id="CM001223">
    <property type="protein sequence ID" value="KEH21558.1"/>
    <property type="molecule type" value="Genomic_DNA"/>
</dbReference>
<feature type="transmembrane region" description="Helical" evidence="1">
    <location>
        <begin position="66"/>
        <end position="88"/>
    </location>
</feature>
<gene>
    <name evidence="2" type="ordered locus">MTR_7g007470</name>
</gene>
<accession>A0A072TXG5</accession>
<name>A0A072TXG5_MEDTR</name>
<evidence type="ECO:0000313" key="3">
    <source>
        <dbReference type="EnsemblPlants" id="KEH21558"/>
    </source>
</evidence>
<dbReference type="HOGENOM" id="CLU_2240611_0_0_1"/>
<keyword evidence="1 2" id="KW-0812">Transmembrane</keyword>
<keyword evidence="1" id="KW-0472">Membrane</keyword>
<organism evidence="2 4">
    <name type="scientific">Medicago truncatula</name>
    <name type="common">Barrel medic</name>
    <name type="synonym">Medicago tribuloides</name>
    <dbReference type="NCBI Taxonomy" id="3880"/>
    <lineage>
        <taxon>Eukaryota</taxon>
        <taxon>Viridiplantae</taxon>
        <taxon>Streptophyta</taxon>
        <taxon>Embryophyta</taxon>
        <taxon>Tracheophyta</taxon>
        <taxon>Spermatophyta</taxon>
        <taxon>Magnoliopsida</taxon>
        <taxon>eudicotyledons</taxon>
        <taxon>Gunneridae</taxon>
        <taxon>Pentapetalae</taxon>
        <taxon>rosids</taxon>
        <taxon>fabids</taxon>
        <taxon>Fabales</taxon>
        <taxon>Fabaceae</taxon>
        <taxon>Papilionoideae</taxon>
        <taxon>50 kb inversion clade</taxon>
        <taxon>NPAAA clade</taxon>
        <taxon>Hologalegina</taxon>
        <taxon>IRL clade</taxon>
        <taxon>Trifolieae</taxon>
        <taxon>Medicago</taxon>
    </lineage>
</organism>
<proteinExistence type="predicted"/>
<dbReference type="EnsemblPlants" id="KEH21558">
    <property type="protein sequence ID" value="KEH21558"/>
    <property type="gene ID" value="MTR_7g007470"/>
</dbReference>
<reference evidence="2 4" key="2">
    <citation type="journal article" date="2014" name="BMC Genomics">
        <title>An improved genome release (version Mt4.0) for the model legume Medicago truncatula.</title>
        <authorList>
            <person name="Tang H."/>
            <person name="Krishnakumar V."/>
            <person name="Bidwell S."/>
            <person name="Rosen B."/>
            <person name="Chan A."/>
            <person name="Zhou S."/>
            <person name="Gentzbittel L."/>
            <person name="Childs K.L."/>
            <person name="Yandell M."/>
            <person name="Gundlach H."/>
            <person name="Mayer K.F."/>
            <person name="Schwartz D.C."/>
            <person name="Town C.D."/>
        </authorList>
    </citation>
    <scope>GENOME REANNOTATION</scope>
    <source>
        <strain evidence="2">A17</strain>
        <strain evidence="3 4">cv. Jemalong A17</strain>
    </source>
</reference>
<dbReference type="Proteomes" id="UP000002051">
    <property type="component" value="Unassembled WGS sequence"/>
</dbReference>